<evidence type="ECO:0000313" key="7">
    <source>
        <dbReference type="EMBL" id="CDO51873.1"/>
    </source>
</evidence>
<sequence length="278" mass="30498">MSTAINNDSDNPGYSASLRASSSGSNSKDMNFSINAFSPLGNGIRGDGHRNTGHSNPFSNQQQYSSFLPMYQQQQQQYTQNIQGLNSSNNTWAPIGVLPQQSQVPKYTLTQQQYSPGLTASRSSSTGSSRITMRTPSFNSMASNDSMTTHDNDTEDAEGSLMAQLHRRDLEIQALKLEIKRLTELVQGGSKTGIYNVDPAVEAKFRGLARGLKERDEEITKLQYHLEAALATGKARTAGKGPDQSELAHRLVTRITTLRDENKMLGVSTRTHKVVEAN</sequence>
<evidence type="ECO:0000256" key="4">
    <source>
        <dbReference type="ARBA" id="ARBA00023187"/>
    </source>
</evidence>
<dbReference type="AlphaFoldDB" id="A0A0J9X422"/>
<comment type="subcellular location">
    <subcellularLocation>
        <location evidence="1">Nucleus</location>
    </subcellularLocation>
</comment>
<keyword evidence="4" id="KW-0508">mRNA splicing</keyword>
<comment type="similarity">
    <text evidence="2">Belongs to the fl(2)d family.</text>
</comment>
<feature type="compositionally biased region" description="Low complexity" evidence="6">
    <location>
        <begin position="121"/>
        <end position="135"/>
    </location>
</feature>
<dbReference type="OrthoDB" id="21221at2759"/>
<dbReference type="GO" id="GO:0005634">
    <property type="term" value="C:nucleus"/>
    <property type="evidence" value="ECO:0007669"/>
    <property type="project" value="UniProtKB-SubCell"/>
</dbReference>
<accession>A0A0J9X422</accession>
<feature type="compositionally biased region" description="Polar residues" evidence="6">
    <location>
        <begin position="53"/>
        <end position="62"/>
    </location>
</feature>
<reference evidence="7" key="1">
    <citation type="submission" date="2014-03" db="EMBL/GenBank/DDBJ databases">
        <authorList>
            <person name="Casaregola S."/>
        </authorList>
    </citation>
    <scope>NUCLEOTIDE SEQUENCE [LARGE SCALE GENOMIC DNA]</scope>
    <source>
        <strain evidence="7">CLIB 918</strain>
    </source>
</reference>
<dbReference type="GO" id="GO:0008380">
    <property type="term" value="P:RNA splicing"/>
    <property type="evidence" value="ECO:0007669"/>
    <property type="project" value="UniProtKB-KW"/>
</dbReference>
<name>A0A0J9X422_GEOCN</name>
<evidence type="ECO:0000256" key="5">
    <source>
        <dbReference type="ARBA" id="ARBA00023242"/>
    </source>
</evidence>
<evidence type="ECO:0000256" key="2">
    <source>
        <dbReference type="ARBA" id="ARBA00010313"/>
    </source>
</evidence>
<keyword evidence="8" id="KW-1185">Reference proteome</keyword>
<dbReference type="GO" id="GO:0006397">
    <property type="term" value="P:mRNA processing"/>
    <property type="evidence" value="ECO:0007669"/>
    <property type="project" value="UniProtKB-KW"/>
</dbReference>
<organism evidence="7 8">
    <name type="scientific">Geotrichum candidum</name>
    <name type="common">Oospora lactis</name>
    <name type="synonym">Dipodascus geotrichum</name>
    <dbReference type="NCBI Taxonomy" id="1173061"/>
    <lineage>
        <taxon>Eukaryota</taxon>
        <taxon>Fungi</taxon>
        <taxon>Dikarya</taxon>
        <taxon>Ascomycota</taxon>
        <taxon>Saccharomycotina</taxon>
        <taxon>Dipodascomycetes</taxon>
        <taxon>Dipodascales</taxon>
        <taxon>Dipodascaceae</taxon>
        <taxon>Geotrichum</taxon>
    </lineage>
</organism>
<evidence type="ECO:0000256" key="3">
    <source>
        <dbReference type="ARBA" id="ARBA00022664"/>
    </source>
</evidence>
<evidence type="ECO:0000256" key="6">
    <source>
        <dbReference type="SAM" id="MobiDB-lite"/>
    </source>
</evidence>
<feature type="region of interest" description="Disordered" evidence="6">
    <location>
        <begin position="43"/>
        <end position="62"/>
    </location>
</feature>
<protein>
    <submittedName>
        <fullName evidence="7">Uncharacterized protein</fullName>
    </submittedName>
</protein>
<dbReference type="Pfam" id="PF17098">
    <property type="entry name" value="Wtap"/>
    <property type="match status" value="1"/>
</dbReference>
<feature type="region of interest" description="Disordered" evidence="6">
    <location>
        <begin position="114"/>
        <end position="155"/>
    </location>
</feature>
<keyword evidence="3" id="KW-0507">mRNA processing</keyword>
<feature type="compositionally biased region" description="Polar residues" evidence="6">
    <location>
        <begin position="1"/>
        <end position="14"/>
    </location>
</feature>
<proteinExistence type="inferred from homology"/>
<dbReference type="EMBL" id="CCBN010000002">
    <property type="protein sequence ID" value="CDO51873.1"/>
    <property type="molecule type" value="Genomic_DNA"/>
</dbReference>
<evidence type="ECO:0000313" key="8">
    <source>
        <dbReference type="Proteomes" id="UP000242525"/>
    </source>
</evidence>
<evidence type="ECO:0000256" key="1">
    <source>
        <dbReference type="ARBA" id="ARBA00004123"/>
    </source>
</evidence>
<feature type="region of interest" description="Disordered" evidence="6">
    <location>
        <begin position="1"/>
        <end position="28"/>
    </location>
</feature>
<feature type="compositionally biased region" description="Polar residues" evidence="6">
    <location>
        <begin position="136"/>
        <end position="149"/>
    </location>
</feature>
<feature type="compositionally biased region" description="Low complexity" evidence="6">
    <location>
        <begin position="15"/>
        <end position="27"/>
    </location>
</feature>
<dbReference type="InterPro" id="IPR033757">
    <property type="entry name" value="WTAP"/>
</dbReference>
<dbReference type="Proteomes" id="UP000242525">
    <property type="component" value="Unassembled WGS sequence"/>
</dbReference>
<dbReference type="GO" id="GO:0000381">
    <property type="term" value="P:regulation of alternative mRNA splicing, via spliceosome"/>
    <property type="evidence" value="ECO:0007669"/>
    <property type="project" value="InterPro"/>
</dbReference>
<dbReference type="GO" id="GO:0016556">
    <property type="term" value="P:mRNA modification"/>
    <property type="evidence" value="ECO:0007669"/>
    <property type="project" value="InterPro"/>
</dbReference>
<gene>
    <name evidence="7" type="ORF">BN980_GECA02s02320g</name>
</gene>
<comment type="caution">
    <text evidence="7">The sequence shown here is derived from an EMBL/GenBank/DDBJ whole genome shotgun (WGS) entry which is preliminary data.</text>
</comment>
<keyword evidence="5" id="KW-0539">Nucleus</keyword>